<dbReference type="GO" id="GO:0005737">
    <property type="term" value="C:cytoplasm"/>
    <property type="evidence" value="ECO:0007669"/>
    <property type="project" value="TreeGrafter"/>
</dbReference>
<reference evidence="1" key="1">
    <citation type="submission" date="2020-10" db="EMBL/GenBank/DDBJ databases">
        <authorList>
            <person name="Gilroy R."/>
        </authorList>
    </citation>
    <scope>NUCLEOTIDE SEQUENCE</scope>
    <source>
        <strain evidence="1">B2-22910</strain>
    </source>
</reference>
<dbReference type="PANTHER" id="PTHR19288">
    <property type="entry name" value="4-NITROPHENYLPHOSPHATASE-RELATED"/>
    <property type="match status" value="1"/>
</dbReference>
<evidence type="ECO:0000313" key="2">
    <source>
        <dbReference type="Proteomes" id="UP000823603"/>
    </source>
</evidence>
<dbReference type="InterPro" id="IPR023214">
    <property type="entry name" value="HAD_sf"/>
</dbReference>
<dbReference type="Pfam" id="PF13344">
    <property type="entry name" value="Hydrolase_6"/>
    <property type="match status" value="1"/>
</dbReference>
<dbReference type="Gene3D" id="3.40.50.1000">
    <property type="entry name" value="HAD superfamily/HAD-like"/>
    <property type="match status" value="2"/>
</dbReference>
<comment type="caution">
    <text evidence="1">The sequence shown here is derived from an EMBL/GenBank/DDBJ whole genome shotgun (WGS) entry which is preliminary data.</text>
</comment>
<organism evidence="1 2">
    <name type="scientific">Candidatus Cryptobacteroides faecavium</name>
    <dbReference type="NCBI Taxonomy" id="2840762"/>
    <lineage>
        <taxon>Bacteria</taxon>
        <taxon>Pseudomonadati</taxon>
        <taxon>Bacteroidota</taxon>
        <taxon>Bacteroidia</taxon>
        <taxon>Bacteroidales</taxon>
        <taxon>Candidatus Cryptobacteroides</taxon>
    </lineage>
</organism>
<dbReference type="InterPro" id="IPR036412">
    <property type="entry name" value="HAD-like_sf"/>
</dbReference>
<sequence>MQHNYTDQVSPEMRSRLGKIRHVALDMDGTIYLGSRLFPFTISFLELLSRNGIGYSFLTNNPTKSVKDYLRKLSGMGIHATEDNMYTTSVAAIDYIKAHFPGARKLFLLGTPSMVSQFREAGFEECSDSPDDVPEVLVGSFDMTLTYARLCRAAWWASRGIPYIATNPDKVCPSDERTVLVDCGSICKCIEYATGRKPDVTLGKPDPNMLQGIIRRHGLEPDEIAMAGDRIYTDIAMAHNAGAMGVLVLSGETALETALAARETASTKKGPEVYPPDLIVRDIQEFGELLLECR</sequence>
<gene>
    <name evidence="1" type="ORF">IAB82_07080</name>
</gene>
<evidence type="ECO:0000313" key="1">
    <source>
        <dbReference type="EMBL" id="MBO8471540.1"/>
    </source>
</evidence>
<dbReference type="SUPFAM" id="SSF56784">
    <property type="entry name" value="HAD-like"/>
    <property type="match status" value="1"/>
</dbReference>
<dbReference type="InterPro" id="IPR006357">
    <property type="entry name" value="HAD-SF_hydro_IIA"/>
</dbReference>
<dbReference type="Proteomes" id="UP000823603">
    <property type="component" value="Unassembled WGS sequence"/>
</dbReference>
<protein>
    <submittedName>
        <fullName evidence="1">HAD-IIA family hydrolase</fullName>
    </submittedName>
</protein>
<dbReference type="NCBIfam" id="TIGR01460">
    <property type="entry name" value="HAD-SF-IIA"/>
    <property type="match status" value="1"/>
</dbReference>
<accession>A0A9D9IG64</accession>
<proteinExistence type="predicted"/>
<dbReference type="Pfam" id="PF13242">
    <property type="entry name" value="Hydrolase_like"/>
    <property type="match status" value="1"/>
</dbReference>
<dbReference type="GO" id="GO:0016791">
    <property type="term" value="F:phosphatase activity"/>
    <property type="evidence" value="ECO:0007669"/>
    <property type="project" value="TreeGrafter"/>
</dbReference>
<name>A0A9D9IG64_9BACT</name>
<keyword evidence="1" id="KW-0378">Hydrolase</keyword>
<dbReference type="PANTHER" id="PTHR19288:SF46">
    <property type="entry name" value="HALOACID DEHALOGENASE-LIKE HYDROLASE DOMAIN-CONTAINING PROTEIN 2"/>
    <property type="match status" value="1"/>
</dbReference>
<dbReference type="EMBL" id="JADIMB010000104">
    <property type="protein sequence ID" value="MBO8471540.1"/>
    <property type="molecule type" value="Genomic_DNA"/>
</dbReference>
<reference evidence="1" key="2">
    <citation type="journal article" date="2021" name="PeerJ">
        <title>Extensive microbial diversity within the chicken gut microbiome revealed by metagenomics and culture.</title>
        <authorList>
            <person name="Gilroy R."/>
            <person name="Ravi A."/>
            <person name="Getino M."/>
            <person name="Pursley I."/>
            <person name="Horton D.L."/>
            <person name="Alikhan N.F."/>
            <person name="Baker D."/>
            <person name="Gharbi K."/>
            <person name="Hall N."/>
            <person name="Watson M."/>
            <person name="Adriaenssens E.M."/>
            <person name="Foster-Nyarko E."/>
            <person name="Jarju S."/>
            <person name="Secka A."/>
            <person name="Antonio M."/>
            <person name="Oren A."/>
            <person name="Chaudhuri R.R."/>
            <person name="La Ragione R."/>
            <person name="Hildebrand F."/>
            <person name="Pallen M.J."/>
        </authorList>
    </citation>
    <scope>NUCLEOTIDE SEQUENCE</scope>
    <source>
        <strain evidence="1">B2-22910</strain>
    </source>
</reference>
<dbReference type="AlphaFoldDB" id="A0A9D9IG64"/>